<dbReference type="Proteomes" id="UP000249363">
    <property type="component" value="Unassembled WGS sequence"/>
</dbReference>
<gene>
    <name evidence="1" type="ORF">BHQ10_004132</name>
</gene>
<dbReference type="OrthoDB" id="6512771at2759"/>
<reference evidence="1 2" key="1">
    <citation type="journal article" date="2017" name="Biotechnol. Biofuels">
        <title>Differential beta-glucosidase expression as a function of carbon source availability in Talaromyces amestolkiae: a genomic and proteomic approach.</title>
        <authorList>
            <person name="de Eugenio L.I."/>
            <person name="Mendez-Liter J.A."/>
            <person name="Nieto-Dominguez M."/>
            <person name="Alonso L."/>
            <person name="Gil-Munoz J."/>
            <person name="Barriuso J."/>
            <person name="Prieto A."/>
            <person name="Martinez M.J."/>
        </authorList>
    </citation>
    <scope>NUCLEOTIDE SEQUENCE [LARGE SCALE GENOMIC DNA]</scope>
    <source>
        <strain evidence="1 2">CIB</strain>
    </source>
</reference>
<keyword evidence="2" id="KW-1185">Reference proteome</keyword>
<accession>A0A364KX44</accession>
<comment type="caution">
    <text evidence="1">The sequence shown here is derived from an EMBL/GenBank/DDBJ whole genome shotgun (WGS) entry which is preliminary data.</text>
</comment>
<evidence type="ECO:0000313" key="1">
    <source>
        <dbReference type="EMBL" id="RAO68120.1"/>
    </source>
</evidence>
<evidence type="ECO:0000313" key="2">
    <source>
        <dbReference type="Proteomes" id="UP000249363"/>
    </source>
</evidence>
<protein>
    <submittedName>
        <fullName evidence="1">Uncharacterized protein</fullName>
    </submittedName>
</protein>
<name>A0A364KX44_TALAM</name>
<sequence>MFSECGAAPDVTFLTMSFHRVIHVGVRRRSILARYLESLLTPVDKHALEVEKGALILAIRPVTPGPVHHVPLWAQHKTVFAERIQRRSDVSTPITLTVGAVERFVAICSLAVNTHVRDLVTKVFADLAKKKLTPVATAGKSRIRFCVAPPKRK</sequence>
<dbReference type="GeneID" id="63793348"/>
<dbReference type="RefSeq" id="XP_040732636.1">
    <property type="nucleotide sequence ID" value="XM_040876465.1"/>
</dbReference>
<organism evidence="1 2">
    <name type="scientific">Talaromyces amestolkiae</name>
    <dbReference type="NCBI Taxonomy" id="1196081"/>
    <lineage>
        <taxon>Eukaryota</taxon>
        <taxon>Fungi</taxon>
        <taxon>Dikarya</taxon>
        <taxon>Ascomycota</taxon>
        <taxon>Pezizomycotina</taxon>
        <taxon>Eurotiomycetes</taxon>
        <taxon>Eurotiomycetidae</taxon>
        <taxon>Eurotiales</taxon>
        <taxon>Trichocomaceae</taxon>
        <taxon>Talaromyces</taxon>
        <taxon>Talaromyces sect. Talaromyces</taxon>
    </lineage>
</organism>
<dbReference type="AlphaFoldDB" id="A0A364KX44"/>
<dbReference type="EMBL" id="MIKG01000007">
    <property type="protein sequence ID" value="RAO68120.1"/>
    <property type="molecule type" value="Genomic_DNA"/>
</dbReference>
<proteinExistence type="predicted"/>
<dbReference type="STRING" id="1196081.A0A364KX44"/>